<feature type="coiled-coil region" evidence="1">
    <location>
        <begin position="133"/>
        <end position="160"/>
    </location>
</feature>
<evidence type="ECO:0000256" key="1">
    <source>
        <dbReference type="SAM" id="Coils"/>
    </source>
</evidence>
<gene>
    <name evidence="2" type="ORF">PODCO_202590</name>
</gene>
<dbReference type="Proteomes" id="UP000280685">
    <property type="component" value="Chromosome 2"/>
</dbReference>
<reference evidence="2" key="1">
    <citation type="submission" date="2018-02" db="EMBL/GenBank/DDBJ databases">
        <authorList>
            <person name="Silar P."/>
        </authorList>
    </citation>
    <scope>NUCLEOTIDE SEQUENCE [LARGE SCALE GENOMIC DNA]</scope>
    <source>
        <strain evidence="2">T</strain>
    </source>
</reference>
<sequence length="234" mass="26512">MSFYTQIYFLCPRLHGESPLVFGRTISSENCELSLRQAMFKRGSPRHWNALKRGPSSQRTISTWITLSVEIIPPLAVLGGWSPPLARHPTVAWTLHTKLLPTPSSYPRSTESEHPLTKSCRYNSHVLVLLEGFGHLVEQLNKTQEELAELKNLRKKEVEQFRGISEEWIQRENGYKAEIKRLELVLAKESKNGVASVALARHDSLINRSGTKRFQARLKRLSSSQDAGKFSGPP</sequence>
<accession>A0ABY6S1F5</accession>
<keyword evidence="1" id="KW-0175">Coiled coil</keyword>
<keyword evidence="3" id="KW-1185">Reference proteome</keyword>
<proteinExistence type="predicted"/>
<protein>
    <submittedName>
        <fullName evidence="2">Uncharacterized protein</fullName>
    </submittedName>
</protein>
<evidence type="ECO:0000313" key="3">
    <source>
        <dbReference type="Proteomes" id="UP000280685"/>
    </source>
</evidence>
<evidence type="ECO:0000313" key="2">
    <source>
        <dbReference type="EMBL" id="VBB75300.1"/>
    </source>
</evidence>
<name>A0ABY6S1F5_PODCO</name>
<organism evidence="2 3">
    <name type="scientific">Podospora comata</name>
    <dbReference type="NCBI Taxonomy" id="48703"/>
    <lineage>
        <taxon>Eukaryota</taxon>
        <taxon>Fungi</taxon>
        <taxon>Dikarya</taxon>
        <taxon>Ascomycota</taxon>
        <taxon>Pezizomycotina</taxon>
        <taxon>Sordariomycetes</taxon>
        <taxon>Sordariomycetidae</taxon>
        <taxon>Sordariales</taxon>
        <taxon>Podosporaceae</taxon>
        <taxon>Podospora</taxon>
    </lineage>
</organism>
<dbReference type="EMBL" id="LR026965">
    <property type="protein sequence ID" value="VBB75300.1"/>
    <property type="molecule type" value="Genomic_DNA"/>
</dbReference>